<dbReference type="RefSeq" id="WP_128634178.1">
    <property type="nucleotide sequence ID" value="NZ_RRCN01000001.1"/>
</dbReference>
<comment type="caution">
    <text evidence="3">The sequence shown here is derived from an EMBL/GenBank/DDBJ whole genome shotgun (WGS) entry which is preliminary data.</text>
</comment>
<evidence type="ECO:0000313" key="3">
    <source>
        <dbReference type="EMBL" id="RRJ66392.1"/>
    </source>
</evidence>
<keyword evidence="4" id="KW-1185">Reference proteome</keyword>
<sequence length="319" mass="37207">MNIIHENKLFNEKVKREYMAAHKKGTQDILERLFKIAYQFESDLNKDIFDFTREELRKLFFTFLPTTESASKSAVLYINRYIDWAIDEGYAQGMNPLDGTDAEWKKQFAIKPDHVFIRDEDIKKMLEKIVNAQVAVVFYAPFIGIKGEGNAEIVNLKKQDVDFDHLTATLTDSNGSQRIIKIDKTFGDLCQKAIKEFEFVKANGEPDKEVKSKYANLIDNEYIVRSVDTRVKHKEEADKNVVYRRLKTIKKYFSETGITPKTVAYSGMLAIAKDFYLKNKLNDSYKEIIQQFNITEATLNRYKETFLNVEQIKKMYKLS</sequence>
<feature type="domain" description="MrpR C-terminal catalytic" evidence="2">
    <location>
        <begin position="119"/>
        <end position="316"/>
    </location>
</feature>
<proteinExistence type="predicted"/>
<dbReference type="Proteomes" id="UP000267017">
    <property type="component" value="Unassembled WGS sequence"/>
</dbReference>
<protein>
    <submittedName>
        <fullName evidence="3">Integrase</fullName>
    </submittedName>
</protein>
<dbReference type="Pfam" id="PF22823">
    <property type="entry name" value="MrpR_C_cat"/>
    <property type="match status" value="1"/>
</dbReference>
<reference evidence="3 4" key="1">
    <citation type="submission" date="2018-11" db="EMBL/GenBank/DDBJ databases">
        <title>Genome sequencing of Paenibacillus sp. KCOM 3021 (= ChDC PVNT-B20).</title>
        <authorList>
            <person name="Kook J.-K."/>
            <person name="Park S.-N."/>
            <person name="Lim Y.K."/>
        </authorList>
    </citation>
    <scope>NUCLEOTIDE SEQUENCE [LARGE SCALE GENOMIC DNA]</scope>
    <source>
        <strain evidence="3 4">KCOM 3021</strain>
    </source>
</reference>
<evidence type="ECO:0000259" key="1">
    <source>
        <dbReference type="Pfam" id="PF22822"/>
    </source>
</evidence>
<gene>
    <name evidence="3" type="ORF">EHV15_28330</name>
</gene>
<name>A0A3P3U7Q8_9BACL</name>
<dbReference type="OrthoDB" id="2086953at2"/>
<feature type="domain" description="MrpR N-terminal core-binding" evidence="1">
    <location>
        <begin position="9"/>
        <end position="86"/>
    </location>
</feature>
<organism evidence="3 4">
    <name type="scientific">Paenibacillus oralis</name>
    <dbReference type="NCBI Taxonomy" id="2490856"/>
    <lineage>
        <taxon>Bacteria</taxon>
        <taxon>Bacillati</taxon>
        <taxon>Bacillota</taxon>
        <taxon>Bacilli</taxon>
        <taxon>Bacillales</taxon>
        <taxon>Paenibacillaceae</taxon>
        <taxon>Paenibacillus</taxon>
    </lineage>
</organism>
<dbReference type="AlphaFoldDB" id="A0A3P3U7Q8"/>
<evidence type="ECO:0000313" key="4">
    <source>
        <dbReference type="Proteomes" id="UP000267017"/>
    </source>
</evidence>
<dbReference type="SUPFAM" id="SSF56349">
    <property type="entry name" value="DNA breaking-rejoining enzymes"/>
    <property type="match status" value="1"/>
</dbReference>
<accession>A0A3P3U7Q8</accession>
<dbReference type="Pfam" id="PF22822">
    <property type="entry name" value="MrpR_N_CB"/>
    <property type="match status" value="1"/>
</dbReference>
<dbReference type="InterPro" id="IPR055009">
    <property type="entry name" value="MrpR_N_CB"/>
</dbReference>
<dbReference type="InterPro" id="IPR011010">
    <property type="entry name" value="DNA_brk_join_enz"/>
</dbReference>
<dbReference type="EMBL" id="RRCN01000001">
    <property type="protein sequence ID" value="RRJ66392.1"/>
    <property type="molecule type" value="Genomic_DNA"/>
</dbReference>
<evidence type="ECO:0000259" key="2">
    <source>
        <dbReference type="Pfam" id="PF22823"/>
    </source>
</evidence>
<dbReference type="GO" id="GO:0003677">
    <property type="term" value="F:DNA binding"/>
    <property type="evidence" value="ECO:0007669"/>
    <property type="project" value="InterPro"/>
</dbReference>
<dbReference type="InterPro" id="IPR055008">
    <property type="entry name" value="MrpR_C_cat"/>
</dbReference>